<dbReference type="OrthoDB" id="9785139at2"/>
<dbReference type="InterPro" id="IPR028082">
    <property type="entry name" value="Peripla_BP_I"/>
</dbReference>
<evidence type="ECO:0000259" key="5">
    <source>
        <dbReference type="PROSITE" id="PS50932"/>
    </source>
</evidence>
<sequence>MAGVSDAVVSYTLNGRAPVAPATAERVREAIRTLGYRPNHTARALKSGSSGAIALIAPRGEDPAFTNPFFTEFAATAEDLARRRGFAFYMASYALDRETVVDRLQEFADRQVDGALIIPDDRRDRRSVAAIDAVGVPWVQVDTVDPIPGASTVGADLYRGGVDATTHLADHGHRRIGYVGHVGDEPRHRAWQDTCRRLGLDPGPALPARFTREGGYAAASRMVRAGDLPPALFAASDLVALGVLRAFHEAGVAVPDDVALVSFDGSWEAEYSWPALTSVRQPIEEMADAALTQLLAADSADSSEPTDPPDAADGLEASDGLAQRHRRERHSVFPGRLVLRASCGTH</sequence>
<keyword evidence="2" id="KW-0238">DNA-binding</keyword>
<evidence type="ECO:0000256" key="4">
    <source>
        <dbReference type="SAM" id="MobiDB-lite"/>
    </source>
</evidence>
<evidence type="ECO:0000256" key="2">
    <source>
        <dbReference type="ARBA" id="ARBA00023125"/>
    </source>
</evidence>
<dbReference type="Gene3D" id="3.40.50.2300">
    <property type="match status" value="2"/>
</dbReference>
<protein>
    <submittedName>
        <fullName evidence="6">Transcriptional regulator, LacI family</fullName>
    </submittedName>
</protein>
<dbReference type="SUPFAM" id="SSF53822">
    <property type="entry name" value="Periplasmic binding protein-like I"/>
    <property type="match status" value="1"/>
</dbReference>
<evidence type="ECO:0000256" key="1">
    <source>
        <dbReference type="ARBA" id="ARBA00023015"/>
    </source>
</evidence>
<feature type="domain" description="HTH lacI-type" evidence="5">
    <location>
        <begin position="1"/>
        <end position="47"/>
    </location>
</feature>
<dbReference type="InterPro" id="IPR000843">
    <property type="entry name" value="HTH_LacI"/>
</dbReference>
<accession>A0A077LUC9</accession>
<organism evidence="6 7">
    <name type="scientific">Nostocoides japonicum T1-X7</name>
    <dbReference type="NCBI Taxonomy" id="1194083"/>
    <lineage>
        <taxon>Bacteria</taxon>
        <taxon>Bacillati</taxon>
        <taxon>Actinomycetota</taxon>
        <taxon>Actinomycetes</taxon>
        <taxon>Micrococcales</taxon>
        <taxon>Intrasporangiaceae</taxon>
        <taxon>Nostocoides</taxon>
    </lineage>
</organism>
<evidence type="ECO:0000313" key="6">
    <source>
        <dbReference type="EMBL" id="CCH77403.1"/>
    </source>
</evidence>
<dbReference type="EMBL" id="CAJB01000103">
    <property type="protein sequence ID" value="CCH77403.1"/>
    <property type="molecule type" value="Genomic_DNA"/>
</dbReference>
<dbReference type="Gene3D" id="1.10.260.40">
    <property type="entry name" value="lambda repressor-like DNA-binding domains"/>
    <property type="match status" value="1"/>
</dbReference>
<dbReference type="SMART" id="SM00354">
    <property type="entry name" value="HTH_LACI"/>
    <property type="match status" value="1"/>
</dbReference>
<dbReference type="GO" id="GO:0000976">
    <property type="term" value="F:transcription cis-regulatory region binding"/>
    <property type="evidence" value="ECO:0007669"/>
    <property type="project" value="TreeGrafter"/>
</dbReference>
<evidence type="ECO:0000313" key="7">
    <source>
        <dbReference type="Proteomes" id="UP000035721"/>
    </source>
</evidence>
<feature type="region of interest" description="Disordered" evidence="4">
    <location>
        <begin position="298"/>
        <end position="328"/>
    </location>
</feature>
<keyword evidence="7" id="KW-1185">Reference proteome</keyword>
<name>A0A077LUC9_9MICO</name>
<dbReference type="SUPFAM" id="SSF47413">
    <property type="entry name" value="lambda repressor-like DNA-binding domains"/>
    <property type="match status" value="1"/>
</dbReference>
<dbReference type="PANTHER" id="PTHR30146:SF109">
    <property type="entry name" value="HTH-TYPE TRANSCRIPTIONAL REGULATOR GALS"/>
    <property type="match status" value="1"/>
</dbReference>
<dbReference type="PROSITE" id="PS50932">
    <property type="entry name" value="HTH_LACI_2"/>
    <property type="match status" value="1"/>
</dbReference>
<comment type="caution">
    <text evidence="6">The sequence shown here is derived from an EMBL/GenBank/DDBJ whole genome shotgun (WGS) entry which is preliminary data.</text>
</comment>
<dbReference type="PANTHER" id="PTHR30146">
    <property type="entry name" value="LACI-RELATED TRANSCRIPTIONAL REPRESSOR"/>
    <property type="match status" value="1"/>
</dbReference>
<dbReference type="Pfam" id="PF00356">
    <property type="entry name" value="LacI"/>
    <property type="match status" value="1"/>
</dbReference>
<dbReference type="InterPro" id="IPR010982">
    <property type="entry name" value="Lambda_DNA-bd_dom_sf"/>
</dbReference>
<dbReference type="Pfam" id="PF13377">
    <property type="entry name" value="Peripla_BP_3"/>
    <property type="match status" value="1"/>
</dbReference>
<dbReference type="InterPro" id="IPR046335">
    <property type="entry name" value="LacI/GalR-like_sensor"/>
</dbReference>
<dbReference type="STRING" id="1194083.BN12_1910001"/>
<dbReference type="CDD" id="cd06267">
    <property type="entry name" value="PBP1_LacI_sugar_binding-like"/>
    <property type="match status" value="1"/>
</dbReference>
<keyword evidence="1" id="KW-0805">Transcription regulation</keyword>
<dbReference type="CDD" id="cd01392">
    <property type="entry name" value="HTH_LacI"/>
    <property type="match status" value="1"/>
</dbReference>
<evidence type="ECO:0000256" key="3">
    <source>
        <dbReference type="ARBA" id="ARBA00023163"/>
    </source>
</evidence>
<dbReference type="Proteomes" id="UP000035721">
    <property type="component" value="Unassembled WGS sequence"/>
</dbReference>
<reference evidence="6 7" key="1">
    <citation type="journal article" date="2013" name="ISME J.">
        <title>A metabolic model for members of the genus Tetrasphaera involved in enhanced biological phosphorus removal.</title>
        <authorList>
            <person name="Kristiansen R."/>
            <person name="Nguyen H.T.T."/>
            <person name="Saunders A.M."/>
            <person name="Nielsen J.L."/>
            <person name="Wimmer R."/>
            <person name="Le V.Q."/>
            <person name="McIlroy S.J."/>
            <person name="Petrovski S."/>
            <person name="Seviour R.J."/>
            <person name="Calteau A."/>
            <person name="Nielsen K.L."/>
            <person name="Nielsen P.H."/>
        </authorList>
    </citation>
    <scope>NUCLEOTIDE SEQUENCE [LARGE SCALE GENOMIC DNA]</scope>
    <source>
        <strain evidence="6 7">T1-X7</strain>
    </source>
</reference>
<dbReference type="AlphaFoldDB" id="A0A077LUC9"/>
<gene>
    <name evidence="6" type="ORF">BN12_1910001</name>
</gene>
<proteinExistence type="predicted"/>
<dbReference type="GO" id="GO:0003700">
    <property type="term" value="F:DNA-binding transcription factor activity"/>
    <property type="evidence" value="ECO:0007669"/>
    <property type="project" value="TreeGrafter"/>
</dbReference>
<keyword evidence="3" id="KW-0804">Transcription</keyword>